<evidence type="ECO:0000259" key="2">
    <source>
        <dbReference type="Pfam" id="PF04116"/>
    </source>
</evidence>
<dbReference type="AlphaFoldDB" id="T1BIN7"/>
<proteinExistence type="predicted"/>
<reference evidence="3" key="2">
    <citation type="journal article" date="2014" name="ISME J.">
        <title>Microbial stratification in low pH oxic and suboxic macroscopic growths along an acid mine drainage.</title>
        <authorList>
            <person name="Mendez-Garcia C."/>
            <person name="Mesa V."/>
            <person name="Sprenger R.R."/>
            <person name="Richter M."/>
            <person name="Diez M.S."/>
            <person name="Solano J."/>
            <person name="Bargiela R."/>
            <person name="Golyshina O.V."/>
            <person name="Manteca A."/>
            <person name="Ramos J.L."/>
            <person name="Gallego J.R."/>
            <person name="Llorente I."/>
            <person name="Martins Dos Santos V.A."/>
            <person name="Jensen O.N."/>
            <person name="Pelaez A.I."/>
            <person name="Sanchez J."/>
            <person name="Ferrer M."/>
        </authorList>
    </citation>
    <scope>NUCLEOTIDE SEQUENCE</scope>
</reference>
<gene>
    <name evidence="3" type="ORF">B1A_06871</name>
</gene>
<evidence type="ECO:0000313" key="3">
    <source>
        <dbReference type="EMBL" id="EQD69532.1"/>
    </source>
</evidence>
<organism evidence="3">
    <name type="scientific">mine drainage metagenome</name>
    <dbReference type="NCBI Taxonomy" id="410659"/>
    <lineage>
        <taxon>unclassified sequences</taxon>
        <taxon>metagenomes</taxon>
        <taxon>ecological metagenomes</taxon>
    </lineage>
</organism>
<keyword evidence="1" id="KW-0812">Transmembrane</keyword>
<dbReference type="GO" id="GO:0008610">
    <property type="term" value="P:lipid biosynthetic process"/>
    <property type="evidence" value="ECO:0007669"/>
    <property type="project" value="InterPro"/>
</dbReference>
<comment type="caution">
    <text evidence="3">The sequence shown here is derived from an EMBL/GenBank/DDBJ whole genome shotgun (WGS) entry which is preliminary data.</text>
</comment>
<keyword evidence="1" id="KW-1133">Transmembrane helix</keyword>
<reference evidence="3" key="1">
    <citation type="submission" date="2013-08" db="EMBL/GenBank/DDBJ databases">
        <authorList>
            <person name="Mendez C."/>
            <person name="Richter M."/>
            <person name="Ferrer M."/>
            <person name="Sanchez J."/>
        </authorList>
    </citation>
    <scope>NUCLEOTIDE SEQUENCE</scope>
</reference>
<dbReference type="Pfam" id="PF04116">
    <property type="entry name" value="FA_hydroxylase"/>
    <property type="match status" value="1"/>
</dbReference>
<accession>T1BIN7</accession>
<dbReference type="EMBL" id="AUZX01004970">
    <property type="protein sequence ID" value="EQD69532.1"/>
    <property type="molecule type" value="Genomic_DNA"/>
</dbReference>
<name>T1BIN7_9ZZZZ</name>
<feature type="domain" description="Fatty acid hydroxylase" evidence="2">
    <location>
        <begin position="23"/>
        <end position="66"/>
    </location>
</feature>
<protein>
    <submittedName>
        <fullName evidence="3">Fatty acid hydroxylase domain protein</fullName>
    </submittedName>
</protein>
<dbReference type="GO" id="GO:0016491">
    <property type="term" value="F:oxidoreductase activity"/>
    <property type="evidence" value="ECO:0007669"/>
    <property type="project" value="InterPro"/>
</dbReference>
<keyword evidence="1" id="KW-0472">Membrane</keyword>
<evidence type="ECO:0000256" key="1">
    <source>
        <dbReference type="SAM" id="Phobius"/>
    </source>
</evidence>
<feature type="transmembrane region" description="Helical" evidence="1">
    <location>
        <begin position="12"/>
        <end position="34"/>
    </location>
</feature>
<dbReference type="InterPro" id="IPR006694">
    <property type="entry name" value="Fatty_acid_hydroxylase"/>
</dbReference>
<dbReference type="GO" id="GO:0005506">
    <property type="term" value="F:iron ion binding"/>
    <property type="evidence" value="ECO:0007669"/>
    <property type="project" value="InterPro"/>
</dbReference>
<sequence>MPASWHEGLFHWLALKPLVGIPIGVLVLDFTIYLQHRLFHRIPWLWRLHRVHHSDLDLDVTAASASIPEKSSSRH</sequence>